<sequence length="293" mass="33979">MEVRGERRGFMEAMRAFFTTIRNRIRQRRTWQRTKNYRICRNLAMVKIESAKERTLKKQVKSWFMAKINKRRHSTNITAEVDSTKSRIQEKDEAPRDLRERMRSALQAFREGRKPRWEPLNMEDTRAGEDLHETQAGEDLHIQAREYRPDTQDREELHETQAGVDLHDTQAGENLQTQAGEDVHETQTGEDLHESASWVVTYGQMWQVMAQQGDSVNCGEDLHATQAMEDIQPAEPASWVMNYGQMWHGMAQQDGPVLYGEDLQATQAGDDLQAAEPARLAMTYGQMWQELAQ</sequence>
<dbReference type="EMBL" id="JADWDJ010000012">
    <property type="protein sequence ID" value="KAG5272937.1"/>
    <property type="molecule type" value="Genomic_DNA"/>
</dbReference>
<name>A0AAV6GH79_9TELE</name>
<evidence type="ECO:0000313" key="1">
    <source>
        <dbReference type="EMBL" id="KAG5272937.1"/>
    </source>
</evidence>
<comment type="caution">
    <text evidence="1">The sequence shown here is derived from an EMBL/GenBank/DDBJ whole genome shotgun (WGS) entry which is preliminary data.</text>
</comment>
<reference evidence="1" key="1">
    <citation type="submission" date="2020-10" db="EMBL/GenBank/DDBJ databases">
        <title>Chromosome-scale genome assembly of the Allis shad, Alosa alosa.</title>
        <authorList>
            <person name="Margot Z."/>
            <person name="Christophe K."/>
            <person name="Cabau C."/>
            <person name="Louis A."/>
            <person name="Berthelot C."/>
            <person name="Parey E."/>
            <person name="Roest Crollius H."/>
            <person name="Montfort J."/>
            <person name="Robinson-Rechavi M."/>
            <person name="Bucao C."/>
            <person name="Bouchez O."/>
            <person name="Gislard M."/>
            <person name="Lluch J."/>
            <person name="Milhes M."/>
            <person name="Lampietro C."/>
            <person name="Lopez Roques C."/>
            <person name="Donnadieu C."/>
            <person name="Braasch I."/>
            <person name="Desvignes T."/>
            <person name="Postlethwait J."/>
            <person name="Bobe J."/>
            <person name="Guiguen Y."/>
        </authorList>
    </citation>
    <scope>NUCLEOTIDE SEQUENCE</scope>
    <source>
        <strain evidence="1">M-15738</strain>
        <tissue evidence="1">Blood</tissue>
    </source>
</reference>
<protein>
    <submittedName>
        <fullName evidence="1">Uncharacterized protein</fullName>
    </submittedName>
</protein>
<accession>A0AAV6GH79</accession>
<dbReference type="AlphaFoldDB" id="A0AAV6GH79"/>
<keyword evidence="2" id="KW-1185">Reference proteome</keyword>
<proteinExistence type="predicted"/>
<dbReference type="Proteomes" id="UP000823561">
    <property type="component" value="Chromosome 12"/>
</dbReference>
<evidence type="ECO:0000313" key="2">
    <source>
        <dbReference type="Proteomes" id="UP000823561"/>
    </source>
</evidence>
<gene>
    <name evidence="1" type="ORF">AALO_G00170920</name>
</gene>
<organism evidence="1 2">
    <name type="scientific">Alosa alosa</name>
    <name type="common">allis shad</name>
    <dbReference type="NCBI Taxonomy" id="278164"/>
    <lineage>
        <taxon>Eukaryota</taxon>
        <taxon>Metazoa</taxon>
        <taxon>Chordata</taxon>
        <taxon>Craniata</taxon>
        <taxon>Vertebrata</taxon>
        <taxon>Euteleostomi</taxon>
        <taxon>Actinopterygii</taxon>
        <taxon>Neopterygii</taxon>
        <taxon>Teleostei</taxon>
        <taxon>Clupei</taxon>
        <taxon>Clupeiformes</taxon>
        <taxon>Clupeoidei</taxon>
        <taxon>Clupeidae</taxon>
        <taxon>Alosa</taxon>
    </lineage>
</organism>